<keyword evidence="1" id="KW-0812">Transmembrane</keyword>
<protein>
    <submittedName>
        <fullName evidence="2">Uncharacterized protein</fullName>
    </submittedName>
</protein>
<keyword evidence="1" id="KW-0472">Membrane</keyword>
<feature type="transmembrane region" description="Helical" evidence="1">
    <location>
        <begin position="76"/>
        <end position="96"/>
    </location>
</feature>
<name>A0A0G1UHX6_9BACT</name>
<proteinExistence type="predicted"/>
<sequence>MFIVNPAINPKVGDFSTLPLGPLSTSAILQLFLTNFIRLGFVIGAVVFFFMLITGAVEYITAGGDKERTTSSTKRLTNAIIGLAILLSLFVILRLVKTIFGIDILQLEIPVIE</sequence>
<evidence type="ECO:0000313" key="3">
    <source>
        <dbReference type="Proteomes" id="UP000034307"/>
    </source>
</evidence>
<accession>A0A0G1UHX6</accession>
<evidence type="ECO:0000256" key="1">
    <source>
        <dbReference type="SAM" id="Phobius"/>
    </source>
</evidence>
<dbReference type="Proteomes" id="UP000034307">
    <property type="component" value="Unassembled WGS sequence"/>
</dbReference>
<dbReference type="AlphaFoldDB" id="A0A0G1UHX6"/>
<dbReference type="STRING" id="1618358.UX80_C0019G0007"/>
<keyword evidence="1" id="KW-1133">Transmembrane helix</keyword>
<reference evidence="2 3" key="1">
    <citation type="journal article" date="2015" name="Nature">
        <title>rRNA introns, odd ribosomes, and small enigmatic genomes across a large radiation of phyla.</title>
        <authorList>
            <person name="Brown C.T."/>
            <person name="Hug L.A."/>
            <person name="Thomas B.C."/>
            <person name="Sharon I."/>
            <person name="Castelle C.J."/>
            <person name="Singh A."/>
            <person name="Wilkins M.J."/>
            <person name="Williams K.H."/>
            <person name="Banfield J.F."/>
        </authorList>
    </citation>
    <scope>NUCLEOTIDE SEQUENCE [LARGE SCALE GENOMIC DNA]</scope>
</reference>
<evidence type="ECO:0000313" key="2">
    <source>
        <dbReference type="EMBL" id="KKU57315.1"/>
    </source>
</evidence>
<dbReference type="EMBL" id="LCNO01000019">
    <property type="protein sequence ID" value="KKU57315.1"/>
    <property type="molecule type" value="Genomic_DNA"/>
</dbReference>
<organism evidence="2 3">
    <name type="scientific">Candidatus Amesbacteria bacterium GW2011_GWA2_47_11b</name>
    <dbReference type="NCBI Taxonomy" id="1618358"/>
    <lineage>
        <taxon>Bacteria</taxon>
        <taxon>Candidatus Amesiibacteriota</taxon>
    </lineage>
</organism>
<feature type="transmembrane region" description="Helical" evidence="1">
    <location>
        <begin position="36"/>
        <end position="56"/>
    </location>
</feature>
<dbReference type="Pfam" id="PF18895">
    <property type="entry name" value="T4SS_pilin"/>
    <property type="match status" value="1"/>
</dbReference>
<gene>
    <name evidence="2" type="ORF">UX80_C0019G0007</name>
</gene>
<dbReference type="InterPro" id="IPR043993">
    <property type="entry name" value="T4SS_pilin"/>
</dbReference>
<comment type="caution">
    <text evidence="2">The sequence shown here is derived from an EMBL/GenBank/DDBJ whole genome shotgun (WGS) entry which is preliminary data.</text>
</comment>